<dbReference type="EMBL" id="JBBWUH010000006">
    <property type="protein sequence ID" value="KAK8163758.1"/>
    <property type="molecule type" value="Genomic_DNA"/>
</dbReference>
<evidence type="ECO:0000256" key="3">
    <source>
        <dbReference type="SAM" id="SignalP"/>
    </source>
</evidence>
<dbReference type="InterPro" id="IPR001661">
    <property type="entry name" value="Glyco_hydro_37"/>
</dbReference>
<dbReference type="PANTHER" id="PTHR23403:SF1">
    <property type="entry name" value="TREHALASE"/>
    <property type="match status" value="1"/>
</dbReference>
<gene>
    <name evidence="4" type="ORF">IWX90DRAFT_238804</name>
</gene>
<keyword evidence="3" id="KW-0732">Signal</keyword>
<proteinExistence type="inferred from homology"/>
<evidence type="ECO:0000256" key="2">
    <source>
        <dbReference type="RuleBase" id="RU361180"/>
    </source>
</evidence>
<dbReference type="Gene3D" id="1.50.10.10">
    <property type="match status" value="1"/>
</dbReference>
<dbReference type="Pfam" id="PF01204">
    <property type="entry name" value="Trehalase"/>
    <property type="match status" value="1"/>
</dbReference>
<dbReference type="PRINTS" id="PR00744">
    <property type="entry name" value="GLHYDRLASE37"/>
</dbReference>
<comment type="catalytic activity">
    <reaction evidence="2">
        <text>alpha,alpha-trehalose + H2O = alpha-D-glucose + beta-D-glucose</text>
        <dbReference type="Rhea" id="RHEA:32675"/>
        <dbReference type="ChEBI" id="CHEBI:15377"/>
        <dbReference type="ChEBI" id="CHEBI:15903"/>
        <dbReference type="ChEBI" id="CHEBI:16551"/>
        <dbReference type="ChEBI" id="CHEBI:17925"/>
        <dbReference type="EC" id="3.2.1.28"/>
    </reaction>
</comment>
<evidence type="ECO:0000256" key="1">
    <source>
        <dbReference type="ARBA" id="ARBA00005615"/>
    </source>
</evidence>
<dbReference type="InterPro" id="IPR008928">
    <property type="entry name" value="6-hairpin_glycosidase_sf"/>
</dbReference>
<dbReference type="PANTHER" id="PTHR23403">
    <property type="entry name" value="TREHALASE"/>
    <property type="match status" value="1"/>
</dbReference>
<accession>A0ABR1XQ25</accession>
<dbReference type="GO" id="GO:0016787">
    <property type="term" value="F:hydrolase activity"/>
    <property type="evidence" value="ECO:0007669"/>
    <property type="project" value="UniProtKB-KW"/>
</dbReference>
<keyword evidence="2" id="KW-0326">Glycosidase</keyword>
<name>A0ABR1XQ25_9PEZI</name>
<keyword evidence="2 4" id="KW-0378">Hydrolase</keyword>
<dbReference type="SUPFAM" id="SSF48208">
    <property type="entry name" value="Six-hairpin glycosidases"/>
    <property type="match status" value="1"/>
</dbReference>
<comment type="caution">
    <text evidence="4">The sequence shown here is derived from an EMBL/GenBank/DDBJ whole genome shotgun (WGS) entry which is preliminary data.</text>
</comment>
<dbReference type="InterPro" id="IPR012341">
    <property type="entry name" value="6hp_glycosidase-like_sf"/>
</dbReference>
<comment type="similarity">
    <text evidence="1 2">Belongs to the glycosyl hydrolase 37 family.</text>
</comment>
<feature type="signal peptide" evidence="3">
    <location>
        <begin position="1"/>
        <end position="22"/>
    </location>
</feature>
<protein>
    <recommendedName>
        <fullName evidence="2">Trehalase</fullName>
        <ecNumber evidence="2">3.2.1.28</ecNumber>
    </recommendedName>
    <alternativeName>
        <fullName evidence="2">Alpha-trehalose glucohydrolase</fullName>
    </alternativeName>
</protein>
<dbReference type="EC" id="3.2.1.28" evidence="2"/>
<organism evidence="4 5">
    <name type="scientific">Phyllosticta citrichinensis</name>
    <dbReference type="NCBI Taxonomy" id="1130410"/>
    <lineage>
        <taxon>Eukaryota</taxon>
        <taxon>Fungi</taxon>
        <taxon>Dikarya</taxon>
        <taxon>Ascomycota</taxon>
        <taxon>Pezizomycotina</taxon>
        <taxon>Dothideomycetes</taxon>
        <taxon>Dothideomycetes incertae sedis</taxon>
        <taxon>Botryosphaeriales</taxon>
        <taxon>Phyllostictaceae</taxon>
        <taxon>Phyllosticta</taxon>
    </lineage>
</organism>
<evidence type="ECO:0000313" key="4">
    <source>
        <dbReference type="EMBL" id="KAK8163758.1"/>
    </source>
</evidence>
<feature type="chain" id="PRO_5045045331" description="Trehalase" evidence="3">
    <location>
        <begin position="23"/>
        <end position="698"/>
    </location>
</feature>
<sequence length="698" mass="77474">MAPCSLLGTAILFSLYFSRVSAVFDNGVETTPCDSPLYCQGEILKAIQLAKPYDDSKTFVDQPTIRPLDDVIAAFDKLPKPVKNDSALRNFLDKNFGPAGGEIAAVPPAQLTTEPAFLDSVREPEIREFVKKVIDIWPDLTRTYVGAGSACDGCVSSFIPVNRTFVVAGGRFREFYYWDSFWIIEGLLRTRGSFTRVAENIIENFLDLVEELGFVPNGARVYYLNRSQPPLLTQMVKIYVDYTGNATILKRALPILVKEYDFWKNNRSVDVVDPQDGKTYKLNHYSVSNTQPRPESYVEDYETANNASYYAKDGTQHPGPALSDETRRTLYANLASGAESGWDYSSRWIANVDDAVTDSYFPLRSLNTREIVPVDLNSILYANEQTLADFFNRTGDDVKAAAWEKRAVERSEAMFKLMWNYTHWSYFDFNLTSGEQNVFVPAENTSTVLETTEANAPAGKQLFFSPAQLYPFWTGAAPHELKDDPYAVRSAYSHVAQLLEQKPGGIAASNVITGQQWDEPNVWGPLQYVAIKGLLAVPAALGTNDDAYEWAQSYALEIGQRFVASTFCTWLATGGSTQQRARVANAKANGIIFEKYSDASINAVGGGGEYEVVEGFGWSNGLLIWLADLFGQNLTVPDCGDVVAAKMKTRDLGGGFGSARRPMNRISQYDRRWVEALGEGEAEGEAEGKKGYNRIDEG</sequence>
<dbReference type="Proteomes" id="UP001456524">
    <property type="component" value="Unassembled WGS sequence"/>
</dbReference>
<keyword evidence="5" id="KW-1185">Reference proteome</keyword>
<reference evidence="4 5" key="1">
    <citation type="journal article" date="2022" name="G3 (Bethesda)">
        <title>Enemy or ally: a genomic approach to elucidate the lifestyle of Phyllosticta citrichinaensis.</title>
        <authorList>
            <person name="Buijs V.A."/>
            <person name="Groenewald J.Z."/>
            <person name="Haridas S."/>
            <person name="LaButti K.M."/>
            <person name="Lipzen A."/>
            <person name="Martin F.M."/>
            <person name="Barry K."/>
            <person name="Grigoriev I.V."/>
            <person name="Crous P.W."/>
            <person name="Seidl M.F."/>
        </authorList>
    </citation>
    <scope>NUCLEOTIDE SEQUENCE [LARGE SCALE GENOMIC DNA]</scope>
    <source>
        <strain evidence="4 5">CBS 129764</strain>
    </source>
</reference>
<evidence type="ECO:0000313" key="5">
    <source>
        <dbReference type="Proteomes" id="UP001456524"/>
    </source>
</evidence>